<dbReference type="RefSeq" id="WP_006440433.1">
    <property type="nucleotide sequence ID" value="NZ_DS995356.1"/>
</dbReference>
<reference evidence="2 3" key="2">
    <citation type="submission" date="2008-10" db="EMBL/GenBank/DDBJ databases">
        <title>Draft genome sequence of Clostridium hiranonis (DSM 13275).</title>
        <authorList>
            <person name="Sudarsanam P."/>
            <person name="Ley R."/>
            <person name="Guruge J."/>
            <person name="Turnbaugh P.J."/>
            <person name="Mahowald M."/>
            <person name="Liep D."/>
            <person name="Gordon J."/>
        </authorList>
    </citation>
    <scope>NUCLEOTIDE SEQUENCE [LARGE SCALE GENOMIC DNA]</scope>
    <source>
        <strain evidence="2 3">DSM 13275</strain>
    </source>
</reference>
<evidence type="ECO:0000313" key="2">
    <source>
        <dbReference type="EMBL" id="EEA84886.1"/>
    </source>
</evidence>
<evidence type="ECO:0000313" key="3">
    <source>
        <dbReference type="Proteomes" id="UP000003178"/>
    </source>
</evidence>
<gene>
    <name evidence="2" type="ORF">CLOHIR_01514</name>
</gene>
<organism evidence="2 3">
    <name type="scientific">Peptacetobacter hiranonis (strain DSM 13275 / JCM 10541 / KCTC 15199 / TO-931)</name>
    <name type="common">Clostridium hiranonis</name>
    <dbReference type="NCBI Taxonomy" id="500633"/>
    <lineage>
        <taxon>Bacteria</taxon>
        <taxon>Bacillati</taxon>
        <taxon>Bacillota</taxon>
        <taxon>Clostridia</taxon>
        <taxon>Peptostreptococcales</taxon>
        <taxon>Peptostreptococcaceae</taxon>
        <taxon>Peptacetobacter</taxon>
    </lineage>
</organism>
<comment type="caution">
    <text evidence="2">The sequence shown here is derived from an EMBL/GenBank/DDBJ whole genome shotgun (WGS) entry which is preliminary data.</text>
</comment>
<feature type="transmembrane region" description="Helical" evidence="1">
    <location>
        <begin position="33"/>
        <end position="52"/>
    </location>
</feature>
<proteinExistence type="predicted"/>
<name>B6G058_PEPHT</name>
<keyword evidence="3" id="KW-1185">Reference proteome</keyword>
<dbReference type="EMBL" id="ABWP01000060">
    <property type="protein sequence ID" value="EEA84886.1"/>
    <property type="molecule type" value="Genomic_DNA"/>
</dbReference>
<keyword evidence="1" id="KW-0472">Membrane</keyword>
<feature type="transmembrane region" description="Helical" evidence="1">
    <location>
        <begin position="64"/>
        <end position="83"/>
    </location>
</feature>
<keyword evidence="1" id="KW-0812">Transmembrane</keyword>
<dbReference type="HOGENOM" id="CLU_2408049_0_0_9"/>
<dbReference type="Proteomes" id="UP000003178">
    <property type="component" value="Unassembled WGS sequence"/>
</dbReference>
<dbReference type="OrthoDB" id="1753590at2"/>
<feature type="transmembrane region" description="Helical" evidence="1">
    <location>
        <begin position="7"/>
        <end position="26"/>
    </location>
</feature>
<accession>B6G058</accession>
<protein>
    <submittedName>
        <fullName evidence="2">Uncharacterized protein</fullName>
    </submittedName>
</protein>
<dbReference type="eggNOG" id="ENOG50346DX">
    <property type="taxonomic scope" value="Bacteria"/>
</dbReference>
<keyword evidence="1" id="KW-1133">Transmembrane helix</keyword>
<reference evidence="2 3" key="1">
    <citation type="submission" date="2008-09" db="EMBL/GenBank/DDBJ databases">
        <authorList>
            <person name="Fulton L."/>
            <person name="Clifton S."/>
            <person name="Fulton B."/>
            <person name="Xu J."/>
            <person name="Minx P."/>
            <person name="Pepin K.H."/>
            <person name="Johnson M."/>
            <person name="Thiruvilangam P."/>
            <person name="Bhonagiri V."/>
            <person name="Nash W.E."/>
            <person name="Mardis E.R."/>
            <person name="Wilson R.K."/>
        </authorList>
    </citation>
    <scope>NUCLEOTIDE SEQUENCE [LARGE SCALE GENOMIC DNA]</scope>
    <source>
        <strain evidence="2 3">DSM 13275</strain>
    </source>
</reference>
<dbReference type="AlphaFoldDB" id="B6G058"/>
<evidence type="ECO:0000256" key="1">
    <source>
        <dbReference type="SAM" id="Phobius"/>
    </source>
</evidence>
<sequence>MLETIDFALKIAFFVLTFLWAGKILIFRSDKQIVINPIVMLIAAILAILPPSSSTELIFGFEVIKVRIALYAIHCLIILFGLFSMRKREAIF</sequence>